<dbReference type="InterPro" id="IPR024983">
    <property type="entry name" value="CHAT_dom"/>
</dbReference>
<name>A0ABR9VYJ4_9SYNC</name>
<keyword evidence="1" id="KW-0472">Membrane</keyword>
<keyword evidence="4" id="KW-1185">Reference proteome</keyword>
<dbReference type="InterPro" id="IPR007890">
    <property type="entry name" value="CHASE2"/>
</dbReference>
<feature type="domain" description="CHASE2" evidence="2">
    <location>
        <begin position="438"/>
        <end position="742"/>
    </location>
</feature>
<dbReference type="Proteomes" id="UP000658720">
    <property type="component" value="Unassembled WGS sequence"/>
</dbReference>
<keyword evidence="1" id="KW-0812">Transmembrane</keyword>
<feature type="transmembrane region" description="Helical" evidence="1">
    <location>
        <begin position="729"/>
        <end position="749"/>
    </location>
</feature>
<reference evidence="3 4" key="1">
    <citation type="submission" date="2020-10" db="EMBL/GenBank/DDBJ databases">
        <authorList>
            <person name="Castelo-Branco R."/>
            <person name="Eusebio N."/>
            <person name="Adriana R."/>
            <person name="Vieira A."/>
            <person name="Brugerolle De Fraissinette N."/>
            <person name="Rezende De Castro R."/>
            <person name="Schneider M.P."/>
            <person name="Vasconcelos V."/>
            <person name="Leao P.N."/>
        </authorList>
    </citation>
    <scope>NUCLEOTIDE SEQUENCE [LARGE SCALE GENOMIC DNA]</scope>
    <source>
        <strain evidence="3 4">LEGE 00031</strain>
    </source>
</reference>
<organism evidence="3 4">
    <name type="scientific">Synechocystis salina LEGE 00031</name>
    <dbReference type="NCBI Taxonomy" id="1828736"/>
    <lineage>
        <taxon>Bacteria</taxon>
        <taxon>Bacillati</taxon>
        <taxon>Cyanobacteriota</taxon>
        <taxon>Cyanophyceae</taxon>
        <taxon>Synechococcales</taxon>
        <taxon>Merismopediaceae</taxon>
        <taxon>Synechocystis</taxon>
    </lineage>
</organism>
<dbReference type="Pfam" id="PF12770">
    <property type="entry name" value="CHAT"/>
    <property type="match status" value="1"/>
</dbReference>
<keyword evidence="1" id="KW-1133">Transmembrane helix</keyword>
<evidence type="ECO:0000259" key="2">
    <source>
        <dbReference type="SMART" id="SM01080"/>
    </source>
</evidence>
<gene>
    <name evidence="3" type="ORF">IQ217_15975</name>
</gene>
<evidence type="ECO:0000313" key="3">
    <source>
        <dbReference type="EMBL" id="MBE9255306.1"/>
    </source>
</evidence>
<dbReference type="SMART" id="SM01080">
    <property type="entry name" value="CHASE2"/>
    <property type="match status" value="1"/>
</dbReference>
<dbReference type="Pfam" id="PF05226">
    <property type="entry name" value="CHASE2"/>
    <property type="match status" value="1"/>
</dbReference>
<protein>
    <submittedName>
        <fullName evidence="3">CHASE2 domain-containing protein</fullName>
    </submittedName>
</protein>
<comment type="caution">
    <text evidence="3">The sequence shown here is derived from an EMBL/GenBank/DDBJ whole genome shotgun (WGS) entry which is preliminary data.</text>
</comment>
<dbReference type="RefSeq" id="WP_194020711.1">
    <property type="nucleotide sequence ID" value="NZ_JADEVV010000057.1"/>
</dbReference>
<accession>A0ABR9VYJ4</accession>
<dbReference type="EMBL" id="JADEVV010000057">
    <property type="protein sequence ID" value="MBE9255306.1"/>
    <property type="molecule type" value="Genomic_DNA"/>
</dbReference>
<sequence length="806" mass="89465">MDLQLLVLKIIEGDFTSGFTVALDVETITQGQTRSQQRDFYGRLPPLAPNLDLHQLHRQWVSEITTARTGQPQRRRGIKVTSKQAIASHYNQPQTEQKRALQQAMVQWLTSPEPGWQAVEKEIIRWSERGTGETQLVIQLGQSLYQSSSPTAFTLAKLPWGEWPLLKEQNLNLVHFAINTCQYGLPPAPIANLEAIPPTVRLQRHFFPAIRILHVLGNNEGIDLGPDQRVLAGLSHQGKKVEVVTLHQPDYQVLSRNLRDGAGFDLFVYSGHSEASFDQDLAAMLLGQTGTVEGVTIADLRLAFQRAIANGLRVAVFNSCASAKLAEALLDLGLSTVLSMQEEVADIVAHGFLDSFFRHYVQGKQSIFRAVRSSLTDLEEYDRRYPGVGWLPVIHHNPSVAPPLWAELRQQPQSIRRTGLWAVGATILVLLLRWLGLTQGLDLKLFDLMLRSQPVSTAVDERIVVVTIDQNDLDILRQNGLQSAAGADVISDGALAEALERIRRYQPRWLGLDIARDLPIAEGNTRLGEVFRNGDRLLVTCGFADQQGEQLLPPPLIDPQYLAFINFPIDRDQIIRRQLLYGEFTNTESCPTNQSLVLSLALSYLGQKEIAPADSPVLTLNNVAFPPLTAKSGVYRPNEVTGYQILFRPQPRGVVREISLSTLFADTEQRLELKDKIVLLGYGHKDQHSTALESDIPGVVIHGQMVKQILDAVLDGKPLLTTTSQGAELLWILFWVGVTTGGIVTVIIFDGSRRQQQLVVIASLVGVTGSSWLILWSLGLWLPLASPLLFLLLMLGESFIRSGEPN</sequence>
<evidence type="ECO:0000313" key="4">
    <source>
        <dbReference type="Proteomes" id="UP000658720"/>
    </source>
</evidence>
<feature type="transmembrane region" description="Helical" evidence="1">
    <location>
        <begin position="758"/>
        <end position="775"/>
    </location>
</feature>
<evidence type="ECO:0000256" key="1">
    <source>
        <dbReference type="SAM" id="Phobius"/>
    </source>
</evidence>
<proteinExistence type="predicted"/>